<evidence type="ECO:0000256" key="3">
    <source>
        <dbReference type="ARBA" id="ARBA00022475"/>
    </source>
</evidence>
<dbReference type="CDD" id="cd06261">
    <property type="entry name" value="TM_PBP2"/>
    <property type="match status" value="1"/>
</dbReference>
<dbReference type="GO" id="GO:0005886">
    <property type="term" value="C:plasma membrane"/>
    <property type="evidence" value="ECO:0007669"/>
    <property type="project" value="UniProtKB-SubCell"/>
</dbReference>
<evidence type="ECO:0000259" key="9">
    <source>
        <dbReference type="PROSITE" id="PS50928"/>
    </source>
</evidence>
<dbReference type="FunFam" id="1.10.3720.10:FF:000003">
    <property type="entry name" value="Aliphatic sulfonate ABC transporter permease"/>
    <property type="match status" value="1"/>
</dbReference>
<feature type="domain" description="ABC transmembrane type-1" evidence="9">
    <location>
        <begin position="90"/>
        <end position="270"/>
    </location>
</feature>
<feature type="transmembrane region" description="Helical" evidence="8">
    <location>
        <begin position="130"/>
        <end position="150"/>
    </location>
</feature>
<dbReference type="AlphaFoldDB" id="A0A7C3ZJJ3"/>
<keyword evidence="7 8" id="KW-0472">Membrane</keyword>
<evidence type="ECO:0000256" key="1">
    <source>
        <dbReference type="ARBA" id="ARBA00004429"/>
    </source>
</evidence>
<dbReference type="InterPro" id="IPR000515">
    <property type="entry name" value="MetI-like"/>
</dbReference>
<organism evidence="10">
    <name type="scientific">Planktothricoides sp. SpSt-374</name>
    <dbReference type="NCBI Taxonomy" id="2282167"/>
    <lineage>
        <taxon>Bacteria</taxon>
        <taxon>Bacillati</taxon>
        <taxon>Cyanobacteriota</taxon>
        <taxon>Cyanophyceae</taxon>
        <taxon>Oscillatoriophycideae</taxon>
        <taxon>Oscillatoriales</taxon>
        <taxon>Oscillatoriaceae</taxon>
        <taxon>Planktothricoides</taxon>
    </lineage>
</organism>
<evidence type="ECO:0000256" key="7">
    <source>
        <dbReference type="ARBA" id="ARBA00023136"/>
    </source>
</evidence>
<feature type="transmembrane region" description="Helical" evidence="8">
    <location>
        <begin position="156"/>
        <end position="175"/>
    </location>
</feature>
<feature type="transmembrane region" description="Helical" evidence="8">
    <location>
        <begin position="94"/>
        <end position="118"/>
    </location>
</feature>
<keyword evidence="4 8" id="KW-0812">Transmembrane</keyword>
<evidence type="ECO:0000256" key="2">
    <source>
        <dbReference type="ARBA" id="ARBA00022448"/>
    </source>
</evidence>
<evidence type="ECO:0000256" key="4">
    <source>
        <dbReference type="ARBA" id="ARBA00022692"/>
    </source>
</evidence>
<keyword evidence="3" id="KW-1003">Cell membrane</keyword>
<comment type="similarity">
    <text evidence="8">Belongs to the binding-protein-dependent transport system permease family.</text>
</comment>
<comment type="subcellular location">
    <subcellularLocation>
        <location evidence="1">Cell inner membrane</location>
        <topology evidence="1">Multi-pass membrane protein</topology>
    </subcellularLocation>
    <subcellularLocation>
        <location evidence="8">Cell membrane</location>
        <topology evidence="8">Multi-pass membrane protein</topology>
    </subcellularLocation>
</comment>
<evidence type="ECO:0000256" key="8">
    <source>
        <dbReference type="RuleBase" id="RU363032"/>
    </source>
</evidence>
<dbReference type="GO" id="GO:0042918">
    <property type="term" value="P:alkanesulfonate transmembrane transport"/>
    <property type="evidence" value="ECO:0007669"/>
    <property type="project" value="UniProtKB-ARBA"/>
</dbReference>
<dbReference type="PANTHER" id="PTHR30151">
    <property type="entry name" value="ALKANE SULFONATE ABC TRANSPORTER-RELATED, MEMBRANE SUBUNIT"/>
    <property type="match status" value="1"/>
</dbReference>
<evidence type="ECO:0000313" key="10">
    <source>
        <dbReference type="EMBL" id="HGG02840.1"/>
    </source>
</evidence>
<dbReference type="PANTHER" id="PTHR30151:SF0">
    <property type="entry name" value="ABC TRANSPORTER PERMEASE PROTEIN MJ0413-RELATED"/>
    <property type="match status" value="1"/>
</dbReference>
<sequence>MSIPTTQKINEFEVALTEKILPPTVFWRILDEIPPLLTWSLMAVSIITPILLWWVVSNSGWVEPLFLPTPEQVWQSLCEMAKSDRLFQDILASLWRVSGGFLLAAIISVPLGILMGAMRSIRALFEPIIAIIRYMPATAFTPLLILYFGIGELPKILLIFIGTLFFNTLMIMDAVKFIPKELVETTYTLGGNRMQVILQVIWPYVLPNIIDACRVNIAAAWNLVIVSELVAATQGLGHRIIIAQKFLRTEEIFVCLILIGLIGFAIDLIFRWCLRFTCPWVAE</sequence>
<feature type="transmembrane region" description="Helical" evidence="8">
    <location>
        <begin position="252"/>
        <end position="272"/>
    </location>
</feature>
<evidence type="ECO:0000256" key="5">
    <source>
        <dbReference type="ARBA" id="ARBA00022989"/>
    </source>
</evidence>
<comment type="caution">
    <text evidence="10">The sequence shown here is derived from an EMBL/GenBank/DDBJ whole genome shotgun (WGS) entry which is preliminary data.</text>
</comment>
<accession>A0A7C3ZJJ3</accession>
<dbReference type="EMBL" id="DSPX01000200">
    <property type="protein sequence ID" value="HGG02840.1"/>
    <property type="molecule type" value="Genomic_DNA"/>
</dbReference>
<dbReference type="Pfam" id="PF00528">
    <property type="entry name" value="BPD_transp_1"/>
    <property type="match status" value="1"/>
</dbReference>
<dbReference type="SUPFAM" id="SSF161098">
    <property type="entry name" value="MetI-like"/>
    <property type="match status" value="1"/>
</dbReference>
<evidence type="ECO:0000256" key="6">
    <source>
        <dbReference type="ARBA" id="ARBA00023065"/>
    </source>
</evidence>
<dbReference type="PROSITE" id="PS50928">
    <property type="entry name" value="ABC_TM1"/>
    <property type="match status" value="1"/>
</dbReference>
<dbReference type="InterPro" id="IPR035906">
    <property type="entry name" value="MetI-like_sf"/>
</dbReference>
<dbReference type="Gene3D" id="1.10.3720.10">
    <property type="entry name" value="MetI-like"/>
    <property type="match status" value="1"/>
</dbReference>
<reference evidence="10" key="1">
    <citation type="journal article" date="2020" name="mSystems">
        <title>Genome- and Community-Level Interaction Insights into Carbon Utilization and Element Cycling Functions of Hydrothermarchaeota in Hydrothermal Sediment.</title>
        <authorList>
            <person name="Zhou Z."/>
            <person name="Liu Y."/>
            <person name="Xu W."/>
            <person name="Pan J."/>
            <person name="Luo Z.H."/>
            <person name="Li M."/>
        </authorList>
    </citation>
    <scope>NUCLEOTIDE SEQUENCE [LARGE SCALE GENOMIC DNA]</scope>
    <source>
        <strain evidence="10">SpSt-374</strain>
    </source>
</reference>
<feature type="transmembrane region" description="Helical" evidence="8">
    <location>
        <begin position="36"/>
        <end position="56"/>
    </location>
</feature>
<name>A0A7C3ZJJ3_9CYAN</name>
<gene>
    <name evidence="10" type="ORF">ENR15_19905</name>
</gene>
<keyword evidence="5 8" id="KW-1133">Transmembrane helix</keyword>
<dbReference type="GO" id="GO:0006811">
    <property type="term" value="P:monoatomic ion transport"/>
    <property type="evidence" value="ECO:0007669"/>
    <property type="project" value="UniProtKB-KW"/>
</dbReference>
<proteinExistence type="inferred from homology"/>
<protein>
    <submittedName>
        <fullName evidence="10">ABC transporter permease</fullName>
    </submittedName>
</protein>
<keyword evidence="2 8" id="KW-0813">Transport</keyword>
<keyword evidence="6" id="KW-0406">Ion transport</keyword>